<evidence type="ECO:0000313" key="2">
    <source>
        <dbReference type="EMBL" id="KAJ7721204.1"/>
    </source>
</evidence>
<organism evidence="2 3">
    <name type="scientific">Mycena metata</name>
    <dbReference type="NCBI Taxonomy" id="1033252"/>
    <lineage>
        <taxon>Eukaryota</taxon>
        <taxon>Fungi</taxon>
        <taxon>Dikarya</taxon>
        <taxon>Basidiomycota</taxon>
        <taxon>Agaricomycotina</taxon>
        <taxon>Agaricomycetes</taxon>
        <taxon>Agaricomycetidae</taxon>
        <taxon>Agaricales</taxon>
        <taxon>Marasmiineae</taxon>
        <taxon>Mycenaceae</taxon>
        <taxon>Mycena</taxon>
    </lineage>
</organism>
<gene>
    <name evidence="2" type="ORF">B0H16DRAFT_1603030</name>
</gene>
<proteinExistence type="predicted"/>
<evidence type="ECO:0000313" key="3">
    <source>
        <dbReference type="Proteomes" id="UP001215598"/>
    </source>
</evidence>
<dbReference type="Proteomes" id="UP001215598">
    <property type="component" value="Unassembled WGS sequence"/>
</dbReference>
<keyword evidence="3" id="KW-1185">Reference proteome</keyword>
<comment type="caution">
    <text evidence="2">The sequence shown here is derived from an EMBL/GenBank/DDBJ whole genome shotgun (WGS) entry which is preliminary data.</text>
</comment>
<keyword evidence="1" id="KW-0472">Membrane</keyword>
<sequence>LCAPASRRVLLTGGNGVVRKLVIIVLCAVTLTFRLELFTNLPKSTPAGGNGVVRDLSVTPSSVYQHPAEYHQPVATASCGNPVSVIISGVASYISIQFD</sequence>
<reference evidence="2" key="1">
    <citation type="submission" date="2023-03" db="EMBL/GenBank/DDBJ databases">
        <title>Massive genome expansion in bonnet fungi (Mycena s.s.) driven by repeated elements and novel gene families across ecological guilds.</title>
        <authorList>
            <consortium name="Lawrence Berkeley National Laboratory"/>
            <person name="Harder C.B."/>
            <person name="Miyauchi S."/>
            <person name="Viragh M."/>
            <person name="Kuo A."/>
            <person name="Thoen E."/>
            <person name="Andreopoulos B."/>
            <person name="Lu D."/>
            <person name="Skrede I."/>
            <person name="Drula E."/>
            <person name="Henrissat B."/>
            <person name="Morin E."/>
            <person name="Kohler A."/>
            <person name="Barry K."/>
            <person name="LaButti K."/>
            <person name="Morin E."/>
            <person name="Salamov A."/>
            <person name="Lipzen A."/>
            <person name="Mereny Z."/>
            <person name="Hegedus B."/>
            <person name="Baldrian P."/>
            <person name="Stursova M."/>
            <person name="Weitz H."/>
            <person name="Taylor A."/>
            <person name="Grigoriev I.V."/>
            <person name="Nagy L.G."/>
            <person name="Martin F."/>
            <person name="Kauserud H."/>
        </authorList>
    </citation>
    <scope>NUCLEOTIDE SEQUENCE</scope>
    <source>
        <strain evidence="2">CBHHK182m</strain>
    </source>
</reference>
<feature type="transmembrane region" description="Helical" evidence="1">
    <location>
        <begin position="17"/>
        <end position="35"/>
    </location>
</feature>
<feature type="non-terminal residue" evidence="2">
    <location>
        <position position="99"/>
    </location>
</feature>
<protein>
    <submittedName>
        <fullName evidence="2">Uncharacterized protein</fullName>
    </submittedName>
</protein>
<name>A0AAD7HJ43_9AGAR</name>
<accession>A0AAD7HJ43</accession>
<evidence type="ECO:0000256" key="1">
    <source>
        <dbReference type="SAM" id="Phobius"/>
    </source>
</evidence>
<keyword evidence="1" id="KW-0812">Transmembrane</keyword>
<dbReference type="AlphaFoldDB" id="A0AAD7HJ43"/>
<dbReference type="EMBL" id="JARKIB010000232">
    <property type="protein sequence ID" value="KAJ7721204.1"/>
    <property type="molecule type" value="Genomic_DNA"/>
</dbReference>
<keyword evidence="1" id="KW-1133">Transmembrane helix</keyword>